<keyword evidence="3" id="KW-1185">Reference proteome</keyword>
<dbReference type="SUPFAM" id="SSF53098">
    <property type="entry name" value="Ribonuclease H-like"/>
    <property type="match status" value="1"/>
</dbReference>
<dbReference type="Proteomes" id="UP000593802">
    <property type="component" value="Chromosome"/>
</dbReference>
<organism evidence="2 3">
    <name type="scientific">Effusibacillus dendaii</name>
    <dbReference type="NCBI Taxonomy" id="2743772"/>
    <lineage>
        <taxon>Bacteria</taxon>
        <taxon>Bacillati</taxon>
        <taxon>Bacillota</taxon>
        <taxon>Bacilli</taxon>
        <taxon>Bacillales</taxon>
        <taxon>Alicyclobacillaceae</taxon>
        <taxon>Effusibacillus</taxon>
    </lineage>
</organism>
<proteinExistence type="predicted"/>
<protein>
    <recommendedName>
        <fullName evidence="1">Transposase IS701-like DDE domain-containing protein</fullName>
    </recommendedName>
</protein>
<evidence type="ECO:0000259" key="1">
    <source>
        <dbReference type="Pfam" id="PF13546"/>
    </source>
</evidence>
<name>A0A7I8DDL3_9BACL</name>
<reference evidence="2 3" key="1">
    <citation type="submission" date="2020-08" db="EMBL/GenBank/DDBJ databases">
        <title>Complete Genome Sequence of Effusibacillus dendaii Strain skT53, Isolated from Farmland soil.</title>
        <authorList>
            <person name="Konishi T."/>
            <person name="Kawasaki H."/>
        </authorList>
    </citation>
    <scope>NUCLEOTIDE SEQUENCE [LARGE SCALE GENOMIC DNA]</scope>
    <source>
        <strain evidence="3">skT53</strain>
    </source>
</reference>
<dbReference type="EMBL" id="AP023366">
    <property type="protein sequence ID" value="BCJ86906.1"/>
    <property type="molecule type" value="Genomic_DNA"/>
</dbReference>
<evidence type="ECO:0000313" key="3">
    <source>
        <dbReference type="Proteomes" id="UP000593802"/>
    </source>
</evidence>
<sequence>MVHHNSLSEKHEERFSAIFVTLQIGHLLRKAGIRKSFGMSALDVFQLIFTLVFQGRNWFRLLDSDHRSSLPGKDVVYRFLNHSRFAWRKFLQSLSLKIVQHFESLISASRVRVFIIDDSILRRDRSKKAELLARVHDHTTGRFVRGYNMLTLGWSDGFSFAPIDFTMLSSAKLTNRFCEMKDRLIKRSHGYKRRLEAFSRKPDAVVDLLRRALKAGFTADFVLMDSWFTQAPLLRELMSKGLHVIGMIKDMKQRYVLDGKQLTLKELYATLAKSKKSEILGSVIVQTACGLPIKLVFVQNRNRRREWLVILSTDLELDESEIVRIYGMR</sequence>
<dbReference type="InterPro" id="IPR038721">
    <property type="entry name" value="IS701-like_DDE_dom"/>
</dbReference>
<feature type="domain" description="Transposase IS701-like DDE" evidence="1">
    <location>
        <begin position="76"/>
        <end position="249"/>
    </location>
</feature>
<dbReference type="Pfam" id="PF13546">
    <property type="entry name" value="DDE_5"/>
    <property type="match status" value="1"/>
</dbReference>
<evidence type="ECO:0000313" key="2">
    <source>
        <dbReference type="EMBL" id="BCJ86906.1"/>
    </source>
</evidence>
<dbReference type="KEGG" id="eff:skT53_18910"/>
<gene>
    <name evidence="2" type="ORF">skT53_18910</name>
</gene>
<dbReference type="AlphaFoldDB" id="A0A7I8DDL3"/>
<dbReference type="InterPro" id="IPR012337">
    <property type="entry name" value="RNaseH-like_sf"/>
</dbReference>
<accession>A0A7I8DDL3</accession>